<accession>A0A5S6QNQ9</accession>
<dbReference type="AlphaFoldDB" id="A0A5S6QNQ9"/>
<evidence type="ECO:0000313" key="1">
    <source>
        <dbReference type="Proteomes" id="UP000046395"/>
    </source>
</evidence>
<reference evidence="2" key="1">
    <citation type="submission" date="2019-12" db="UniProtKB">
        <authorList>
            <consortium name="WormBaseParasite"/>
        </authorList>
    </citation>
    <scope>IDENTIFICATION</scope>
</reference>
<proteinExistence type="predicted"/>
<sequence length="95" mass="10258">MEVGPTNTSYRGQLLSLIHYNGSVRTTYSATLTVVASTDPSDALQPLSEDRRAKDKSAEVVQDRITTFAQNSDRILRCAASAKLLVRSLSTTGPS</sequence>
<evidence type="ECO:0000313" key="2">
    <source>
        <dbReference type="WBParaSite" id="TMUE_2000008497.1"/>
    </source>
</evidence>
<organism evidence="1 2">
    <name type="scientific">Trichuris muris</name>
    <name type="common">Mouse whipworm</name>
    <dbReference type="NCBI Taxonomy" id="70415"/>
    <lineage>
        <taxon>Eukaryota</taxon>
        <taxon>Metazoa</taxon>
        <taxon>Ecdysozoa</taxon>
        <taxon>Nematoda</taxon>
        <taxon>Enoplea</taxon>
        <taxon>Dorylaimia</taxon>
        <taxon>Trichinellida</taxon>
        <taxon>Trichuridae</taxon>
        <taxon>Trichuris</taxon>
    </lineage>
</organism>
<dbReference type="Proteomes" id="UP000046395">
    <property type="component" value="Unassembled WGS sequence"/>
</dbReference>
<keyword evidence="1" id="KW-1185">Reference proteome</keyword>
<protein>
    <submittedName>
        <fullName evidence="2">Uncharacterized protein</fullName>
    </submittedName>
</protein>
<name>A0A5S6QNQ9_TRIMR</name>
<dbReference type="WBParaSite" id="TMUE_2000008497.1">
    <property type="protein sequence ID" value="TMUE_2000008497.1"/>
    <property type="gene ID" value="WBGene00300299"/>
</dbReference>